<dbReference type="EMBL" id="VOIH02000007">
    <property type="protein sequence ID" value="KAF3443047.1"/>
    <property type="molecule type" value="Genomic_DNA"/>
</dbReference>
<evidence type="ECO:0000313" key="3">
    <source>
        <dbReference type="Proteomes" id="UP000796880"/>
    </source>
</evidence>
<comment type="caution">
    <text evidence="2">The sequence shown here is derived from an EMBL/GenBank/DDBJ whole genome shotgun (WGS) entry which is preliminary data.</text>
</comment>
<reference evidence="2" key="1">
    <citation type="submission" date="2020-03" db="EMBL/GenBank/DDBJ databases">
        <title>A high-quality chromosome-level genome assembly of a woody plant with both climbing and erect habits, Rhamnella rubrinervis.</title>
        <authorList>
            <person name="Lu Z."/>
            <person name="Yang Y."/>
            <person name="Zhu X."/>
            <person name="Sun Y."/>
        </authorList>
    </citation>
    <scope>NUCLEOTIDE SEQUENCE</scope>
    <source>
        <strain evidence="2">BYM</strain>
        <tissue evidence="2">Leaf</tissue>
    </source>
</reference>
<dbReference type="Proteomes" id="UP000796880">
    <property type="component" value="Unassembled WGS sequence"/>
</dbReference>
<sequence length="329" mass="36883">MHCSRERVSIALDKGLLLFPPILNLDLMYGWVGLSLDFLDFLYETLANAPKDMSKIGDNDVSPNLSLLNVTYFEIERSSIHTPIRLPFMVEISYTRGQSSAKVVAEVSHSSGSRSGRARPEEMHPRPRRYLTRRAGPGEVSSRSRESLTYGGRCSTLRDFGLNLSRKVLDWRARPSVQPREECIRPRESSIWGGRFLTQGELVLERLSRPQEVSKIIRIFYIASRGATLSIRRCWAIVTAASSMLCSSPSYKFLEGSSREGPRLELSNDGPLFWACLEEVIAKDRLGRSSNKLEAKDGLLLKCLGWMIHGAEFPGMMPPSPPPGLSQHS</sequence>
<protein>
    <submittedName>
        <fullName evidence="2">Uncharacterized protein</fullName>
    </submittedName>
</protein>
<evidence type="ECO:0000313" key="2">
    <source>
        <dbReference type="EMBL" id="KAF3443047.1"/>
    </source>
</evidence>
<evidence type="ECO:0000256" key="1">
    <source>
        <dbReference type="SAM" id="MobiDB-lite"/>
    </source>
</evidence>
<organism evidence="2 3">
    <name type="scientific">Rhamnella rubrinervis</name>
    <dbReference type="NCBI Taxonomy" id="2594499"/>
    <lineage>
        <taxon>Eukaryota</taxon>
        <taxon>Viridiplantae</taxon>
        <taxon>Streptophyta</taxon>
        <taxon>Embryophyta</taxon>
        <taxon>Tracheophyta</taxon>
        <taxon>Spermatophyta</taxon>
        <taxon>Magnoliopsida</taxon>
        <taxon>eudicotyledons</taxon>
        <taxon>Gunneridae</taxon>
        <taxon>Pentapetalae</taxon>
        <taxon>rosids</taxon>
        <taxon>fabids</taxon>
        <taxon>Rosales</taxon>
        <taxon>Rhamnaceae</taxon>
        <taxon>rhamnoid group</taxon>
        <taxon>Rhamneae</taxon>
        <taxon>Rhamnella</taxon>
    </lineage>
</organism>
<dbReference type="AlphaFoldDB" id="A0A8K0ME25"/>
<accession>A0A8K0ME25</accession>
<name>A0A8K0ME25_9ROSA</name>
<feature type="region of interest" description="Disordered" evidence="1">
    <location>
        <begin position="107"/>
        <end position="145"/>
    </location>
</feature>
<gene>
    <name evidence="2" type="ORF">FNV43_RR16968</name>
</gene>
<proteinExistence type="predicted"/>
<keyword evidence="3" id="KW-1185">Reference proteome</keyword>